<organism evidence="1 2">
    <name type="scientific">Umbra pygmaea</name>
    <name type="common">Eastern mudminnow</name>
    <dbReference type="NCBI Taxonomy" id="75934"/>
    <lineage>
        <taxon>Eukaryota</taxon>
        <taxon>Metazoa</taxon>
        <taxon>Chordata</taxon>
        <taxon>Craniata</taxon>
        <taxon>Vertebrata</taxon>
        <taxon>Euteleostomi</taxon>
        <taxon>Actinopterygii</taxon>
        <taxon>Neopterygii</taxon>
        <taxon>Teleostei</taxon>
        <taxon>Protacanthopterygii</taxon>
        <taxon>Esociformes</taxon>
        <taxon>Umbridae</taxon>
        <taxon>Umbra</taxon>
    </lineage>
</organism>
<gene>
    <name evidence="1" type="ORF">UPYG_G00153910</name>
</gene>
<dbReference type="AlphaFoldDB" id="A0ABD0WXN9"/>
<evidence type="ECO:0000313" key="1">
    <source>
        <dbReference type="EMBL" id="KAL0985190.1"/>
    </source>
</evidence>
<dbReference type="EMBL" id="JAGEUA010000004">
    <property type="protein sequence ID" value="KAL0985190.1"/>
    <property type="molecule type" value="Genomic_DNA"/>
</dbReference>
<comment type="caution">
    <text evidence="1">The sequence shown here is derived from an EMBL/GenBank/DDBJ whole genome shotgun (WGS) entry which is preliminary data.</text>
</comment>
<dbReference type="Proteomes" id="UP001557470">
    <property type="component" value="Unassembled WGS sequence"/>
</dbReference>
<protein>
    <submittedName>
        <fullName evidence="1">Uncharacterized protein</fullName>
    </submittedName>
</protein>
<proteinExistence type="predicted"/>
<evidence type="ECO:0000313" key="2">
    <source>
        <dbReference type="Proteomes" id="UP001557470"/>
    </source>
</evidence>
<sequence>MLRGGVVRWEAVEQTLTMQHGVTTGLGLLDGTSYRDLRQSCCWAQATDQFGPGCACWSSVHEIVSLKEHKCRGGRRNYEVYISMGRNMNVDPASQGRI</sequence>
<keyword evidence="2" id="KW-1185">Reference proteome</keyword>
<accession>A0ABD0WXN9</accession>
<reference evidence="1 2" key="1">
    <citation type="submission" date="2024-06" db="EMBL/GenBank/DDBJ databases">
        <authorList>
            <person name="Pan Q."/>
            <person name="Wen M."/>
            <person name="Jouanno E."/>
            <person name="Zahm M."/>
            <person name="Klopp C."/>
            <person name="Cabau C."/>
            <person name="Louis A."/>
            <person name="Berthelot C."/>
            <person name="Parey E."/>
            <person name="Roest Crollius H."/>
            <person name="Montfort J."/>
            <person name="Robinson-Rechavi M."/>
            <person name="Bouchez O."/>
            <person name="Lampietro C."/>
            <person name="Lopez Roques C."/>
            <person name="Donnadieu C."/>
            <person name="Postlethwait J."/>
            <person name="Bobe J."/>
            <person name="Verreycken H."/>
            <person name="Guiguen Y."/>
        </authorList>
    </citation>
    <scope>NUCLEOTIDE SEQUENCE [LARGE SCALE GENOMIC DNA]</scope>
    <source>
        <strain evidence="1">Up_M1</strain>
        <tissue evidence="1">Testis</tissue>
    </source>
</reference>
<name>A0ABD0WXN9_UMBPY</name>